<dbReference type="SUPFAM" id="SSF53067">
    <property type="entry name" value="Actin-like ATPase domain"/>
    <property type="match status" value="1"/>
</dbReference>
<dbReference type="GO" id="GO:0002949">
    <property type="term" value="P:tRNA threonylcarbamoyladenosine modification"/>
    <property type="evidence" value="ECO:0007669"/>
    <property type="project" value="InterPro"/>
</dbReference>
<evidence type="ECO:0000313" key="2">
    <source>
        <dbReference type="EMBL" id="ADD68215.1"/>
    </source>
</evidence>
<dbReference type="STRING" id="522772.Dacet_1445"/>
<dbReference type="FunCoup" id="D4H866">
    <property type="interactions" value="371"/>
</dbReference>
<dbReference type="PaxDb" id="522772-Dacet_1445"/>
<protein>
    <submittedName>
        <fullName evidence="2">Peptidase M22 glycoprotease</fullName>
    </submittedName>
</protein>
<dbReference type="RefSeq" id="WP_013010736.1">
    <property type="nucleotide sequence ID" value="NC_013943.1"/>
</dbReference>
<keyword evidence="2" id="KW-0378">Hydrolase</keyword>
<proteinExistence type="predicted"/>
<dbReference type="OrthoDB" id="9784166at2"/>
<keyword evidence="3" id="KW-1185">Reference proteome</keyword>
<keyword evidence="2" id="KW-0645">Protease</keyword>
<accession>D4H866</accession>
<dbReference type="InterPro" id="IPR000905">
    <property type="entry name" value="Gcp-like_dom"/>
</dbReference>
<name>D4H866_DENA2</name>
<evidence type="ECO:0000259" key="1">
    <source>
        <dbReference type="Pfam" id="PF00814"/>
    </source>
</evidence>
<dbReference type="InterPro" id="IPR043129">
    <property type="entry name" value="ATPase_NBD"/>
</dbReference>
<gene>
    <name evidence="2" type="ordered locus">Dacet_1445</name>
</gene>
<dbReference type="InterPro" id="IPR022496">
    <property type="entry name" value="T6A_TsaB"/>
</dbReference>
<organism evidence="2 3">
    <name type="scientific">Denitrovibrio acetiphilus (strain DSM 12809 / NBRC 114555 / N2460)</name>
    <dbReference type="NCBI Taxonomy" id="522772"/>
    <lineage>
        <taxon>Bacteria</taxon>
        <taxon>Pseudomonadati</taxon>
        <taxon>Deferribacterota</taxon>
        <taxon>Deferribacteres</taxon>
        <taxon>Deferribacterales</taxon>
        <taxon>Geovibrionaceae</taxon>
        <taxon>Denitrovibrio</taxon>
    </lineage>
</organism>
<reference evidence="2 3" key="1">
    <citation type="journal article" date="2010" name="Stand. Genomic Sci.">
        <title>Complete genome sequence of Denitrovibrio acetiphilus type strain (N2460).</title>
        <authorList>
            <person name="Kiss H."/>
            <person name="Lang E."/>
            <person name="Lapidus A."/>
            <person name="Copeland A."/>
            <person name="Nolan M."/>
            <person name="Glavina Del Rio T."/>
            <person name="Chen F."/>
            <person name="Lucas S."/>
            <person name="Tice H."/>
            <person name="Cheng J.F."/>
            <person name="Han C."/>
            <person name="Goodwin L."/>
            <person name="Pitluck S."/>
            <person name="Liolios K."/>
            <person name="Pati A."/>
            <person name="Ivanova N."/>
            <person name="Mavromatis K."/>
            <person name="Chen A."/>
            <person name="Palaniappan K."/>
            <person name="Land M."/>
            <person name="Hauser L."/>
            <person name="Chang Y.J."/>
            <person name="Jeffries C.D."/>
            <person name="Detter J.C."/>
            <person name="Brettin T."/>
            <person name="Spring S."/>
            <person name="Rohde M."/>
            <person name="Goker M."/>
            <person name="Woyke T."/>
            <person name="Bristow J."/>
            <person name="Eisen J.A."/>
            <person name="Markowitz V."/>
            <person name="Hugenholtz P."/>
            <person name="Kyrpides N.C."/>
            <person name="Klenk H.P."/>
        </authorList>
    </citation>
    <scope>NUCLEOTIDE SEQUENCE [LARGE SCALE GENOMIC DNA]</scope>
    <source>
        <strain evidence="3">DSM 12809 / NBRC 114555 / N2460</strain>
    </source>
</reference>
<dbReference type="GO" id="GO:0006508">
    <property type="term" value="P:proteolysis"/>
    <property type="evidence" value="ECO:0007669"/>
    <property type="project" value="UniProtKB-KW"/>
</dbReference>
<dbReference type="InParanoid" id="D4H866"/>
<dbReference type="Proteomes" id="UP000002012">
    <property type="component" value="Chromosome"/>
</dbReference>
<feature type="domain" description="Gcp-like" evidence="1">
    <location>
        <begin position="35"/>
        <end position="102"/>
    </location>
</feature>
<dbReference type="EMBL" id="CP001968">
    <property type="protein sequence ID" value="ADD68215.1"/>
    <property type="molecule type" value="Genomic_DNA"/>
</dbReference>
<dbReference type="Pfam" id="PF00814">
    <property type="entry name" value="TsaD"/>
    <property type="match status" value="1"/>
</dbReference>
<dbReference type="KEGG" id="dap:Dacet_1445"/>
<evidence type="ECO:0000313" key="3">
    <source>
        <dbReference type="Proteomes" id="UP000002012"/>
    </source>
</evidence>
<dbReference type="GO" id="GO:0008233">
    <property type="term" value="F:peptidase activity"/>
    <property type="evidence" value="ECO:0007669"/>
    <property type="project" value="UniProtKB-KW"/>
</dbReference>
<dbReference type="AlphaFoldDB" id="D4H866"/>
<dbReference type="NCBIfam" id="TIGR03725">
    <property type="entry name" value="T6A_YeaZ"/>
    <property type="match status" value="1"/>
</dbReference>
<dbReference type="HOGENOM" id="CLU_064886_0_1_0"/>
<dbReference type="Gene3D" id="3.30.420.40">
    <property type="match status" value="1"/>
</dbReference>
<sequence length="195" mass="21543">MNKILVDTSGKGLSATVCDDEANIIASVSVRLENKLSEKMMSVMDFIFKTSQLSPQDIDKYYIVTGPGSFTGIRIGVGSLLGFCLSCGKKLEGISSLDAAAIISGKESVKTAVKLRGRLYGFREYSFSDGIFSGFQTEKMDCTDDFYVINSGGRWDDLSKAVLSDRFHEFITDYSPMYMRASEAEINFDKRSRAC</sequence>
<dbReference type="eggNOG" id="COG1214">
    <property type="taxonomic scope" value="Bacteria"/>
</dbReference>